<sequence length="129" mass="14342">MRRKTATVGVVAVDAVGTIVEGEAVAPEDEALDVARTVTDVDMNAAITMERDHRTLLIDGSVPRKCARETHGGGEECWVSIQFSFHFGFFGHFPFSYFCPKSIPFVIRSIPNPSLNFDLFFHFPLANHL</sequence>
<dbReference type="AlphaFoldDB" id="A0ABD2KJE0"/>
<protein>
    <submittedName>
        <fullName evidence="1">Uncharacterized protein</fullName>
    </submittedName>
</protein>
<evidence type="ECO:0000313" key="2">
    <source>
        <dbReference type="Proteomes" id="UP001620626"/>
    </source>
</evidence>
<proteinExistence type="predicted"/>
<accession>A0ABD2KJE0</accession>
<organism evidence="1 2">
    <name type="scientific">Heterodera trifolii</name>
    <dbReference type="NCBI Taxonomy" id="157864"/>
    <lineage>
        <taxon>Eukaryota</taxon>
        <taxon>Metazoa</taxon>
        <taxon>Ecdysozoa</taxon>
        <taxon>Nematoda</taxon>
        <taxon>Chromadorea</taxon>
        <taxon>Rhabditida</taxon>
        <taxon>Tylenchina</taxon>
        <taxon>Tylenchomorpha</taxon>
        <taxon>Tylenchoidea</taxon>
        <taxon>Heteroderidae</taxon>
        <taxon>Heteroderinae</taxon>
        <taxon>Heterodera</taxon>
    </lineage>
</organism>
<reference evidence="1 2" key="1">
    <citation type="submission" date="2024-10" db="EMBL/GenBank/DDBJ databases">
        <authorList>
            <person name="Kim D."/>
        </authorList>
    </citation>
    <scope>NUCLEOTIDE SEQUENCE [LARGE SCALE GENOMIC DNA]</scope>
    <source>
        <strain evidence="1">BH-2024</strain>
    </source>
</reference>
<name>A0ABD2KJE0_9BILA</name>
<evidence type="ECO:0000313" key="1">
    <source>
        <dbReference type="EMBL" id="KAL3103053.1"/>
    </source>
</evidence>
<gene>
    <name evidence="1" type="ORF">niasHT_021753</name>
</gene>
<comment type="caution">
    <text evidence="1">The sequence shown here is derived from an EMBL/GenBank/DDBJ whole genome shotgun (WGS) entry which is preliminary data.</text>
</comment>
<dbReference type="EMBL" id="JBICBT010000737">
    <property type="protein sequence ID" value="KAL3103053.1"/>
    <property type="molecule type" value="Genomic_DNA"/>
</dbReference>
<keyword evidence="2" id="KW-1185">Reference proteome</keyword>
<dbReference type="Proteomes" id="UP001620626">
    <property type="component" value="Unassembled WGS sequence"/>
</dbReference>